<evidence type="ECO:0000313" key="8">
    <source>
        <dbReference type="EMBL" id="GAT91816.1"/>
    </source>
</evidence>
<evidence type="ECO:0000256" key="5">
    <source>
        <dbReference type="ARBA" id="ARBA00023136"/>
    </source>
</evidence>
<dbReference type="VEuPathDB" id="AmoebaDB:EHI5A_036840"/>
<comment type="caution">
    <text evidence="8">The sequence shown here is derived from an EMBL/GenBank/DDBJ whole genome shotgun (WGS) entry which is preliminary data.</text>
</comment>
<evidence type="ECO:0000256" key="1">
    <source>
        <dbReference type="ARBA" id="ARBA00004308"/>
    </source>
</evidence>
<evidence type="ECO:0000256" key="4">
    <source>
        <dbReference type="ARBA" id="ARBA00022927"/>
    </source>
</evidence>
<name>A0A5K1ULM7_ENTHI</name>
<dbReference type="InterPro" id="IPR016635">
    <property type="entry name" value="AP_complex_ssu"/>
</dbReference>
<dbReference type="VEuPathDB" id="AmoebaDB:EHI8A_015070"/>
<dbReference type="VEuPathDB" id="AmoebaDB:KM1_045070"/>
<dbReference type="AlphaFoldDB" id="A0A5K1ULM7"/>
<gene>
    <name evidence="8" type="ORF">CL6EHI_045190</name>
</gene>
<sequence>MLKYIVIINRTGQTRLSRFYDESLQRDKTNLCNEIYRKCITASEQSNVVYECRDHRFVMRRFASIFVIVGFDEEENELAIYEFIHFLVQIYDLLFDNACEIDIISRIDDALWVIDTIVCDGLIMNTNREAILEECNYMKEKSSIYSFKSQLI</sequence>
<dbReference type="FunFam" id="3.30.450.60:FF:000037">
    <property type="entry name" value="AP complex subunit sigma"/>
    <property type="match status" value="1"/>
</dbReference>
<evidence type="ECO:0000256" key="6">
    <source>
        <dbReference type="PIRNR" id="PIRNR015588"/>
    </source>
</evidence>
<evidence type="ECO:0000256" key="3">
    <source>
        <dbReference type="ARBA" id="ARBA00022448"/>
    </source>
</evidence>
<dbReference type="InterPro" id="IPR011012">
    <property type="entry name" value="Longin-like_dom_sf"/>
</dbReference>
<accession>A0A5K1ULM7</accession>
<dbReference type="EMBL" id="BDEQ01000001">
    <property type="protein sequence ID" value="GAT91816.1"/>
    <property type="molecule type" value="Genomic_DNA"/>
</dbReference>
<proteinExistence type="inferred from homology"/>
<keyword evidence="5 6" id="KW-0472">Membrane</keyword>
<dbReference type="GO" id="GO:0006886">
    <property type="term" value="P:intracellular protein transport"/>
    <property type="evidence" value="ECO:0007669"/>
    <property type="project" value="UniProtKB-UniRule"/>
</dbReference>
<dbReference type="InterPro" id="IPR022775">
    <property type="entry name" value="AP_mu_sigma_su"/>
</dbReference>
<keyword evidence="3 6" id="KW-0813">Transport</keyword>
<dbReference type="OMA" id="YVRNQAW"/>
<protein>
    <recommendedName>
        <fullName evidence="6">AP complex subunit sigma</fullName>
    </recommendedName>
</protein>
<evidence type="ECO:0000256" key="2">
    <source>
        <dbReference type="ARBA" id="ARBA00006972"/>
    </source>
</evidence>
<organism evidence="8 9">
    <name type="scientific">Entamoeba histolytica</name>
    <dbReference type="NCBI Taxonomy" id="5759"/>
    <lineage>
        <taxon>Eukaryota</taxon>
        <taxon>Amoebozoa</taxon>
        <taxon>Evosea</taxon>
        <taxon>Archamoebae</taxon>
        <taxon>Mastigamoebida</taxon>
        <taxon>Entamoebidae</taxon>
        <taxon>Entamoeba</taxon>
    </lineage>
</organism>
<dbReference type="Proteomes" id="UP000078387">
    <property type="component" value="Unassembled WGS sequence"/>
</dbReference>
<dbReference type="PIRSF" id="PIRSF015588">
    <property type="entry name" value="AP_complex_sigma"/>
    <property type="match status" value="1"/>
</dbReference>
<comment type="similarity">
    <text evidence="2 6">Belongs to the adaptor complexes small subunit family.</text>
</comment>
<dbReference type="Gene3D" id="3.30.450.60">
    <property type="match status" value="1"/>
</dbReference>
<dbReference type="VEuPathDB" id="AmoebaDB:EHI7A_020210"/>
<dbReference type="GO" id="GO:0012505">
    <property type="term" value="C:endomembrane system"/>
    <property type="evidence" value="ECO:0007669"/>
    <property type="project" value="UniProtKB-SubCell"/>
</dbReference>
<evidence type="ECO:0000313" key="9">
    <source>
        <dbReference type="Proteomes" id="UP000078387"/>
    </source>
</evidence>
<dbReference type="SUPFAM" id="SSF64356">
    <property type="entry name" value="SNARE-like"/>
    <property type="match status" value="1"/>
</dbReference>
<dbReference type="VEuPathDB" id="AmoebaDB:EHI_045190"/>
<dbReference type="Pfam" id="PF01217">
    <property type="entry name" value="Clat_adaptor_s"/>
    <property type="match status" value="1"/>
</dbReference>
<comment type="subcellular location">
    <subcellularLocation>
        <location evidence="1">Endomembrane system</location>
    </subcellularLocation>
</comment>
<feature type="domain" description="AP complex mu/sigma subunit" evidence="7">
    <location>
        <begin position="1"/>
        <end position="140"/>
    </location>
</feature>
<evidence type="ECO:0000259" key="7">
    <source>
        <dbReference type="Pfam" id="PF01217"/>
    </source>
</evidence>
<reference evidence="8 9" key="1">
    <citation type="submission" date="2016-05" db="EMBL/GenBank/DDBJ databases">
        <title>First whole genome sequencing of Entamoeba histolytica HM1:IMSS-clone-6.</title>
        <authorList>
            <person name="Mukherjee Avik.K."/>
            <person name="Izumyama S."/>
            <person name="Nakada-Tsukui K."/>
            <person name="Nozaki T."/>
        </authorList>
    </citation>
    <scope>NUCLEOTIDE SEQUENCE [LARGE SCALE GENOMIC DNA]</scope>
    <source>
        <strain evidence="8 9">HM1:IMSS clone 6</strain>
    </source>
</reference>
<keyword evidence="4 6" id="KW-0653">Protein transport</keyword>
<dbReference type="PANTHER" id="PTHR11753">
    <property type="entry name" value="ADAPTOR COMPLEXES SMALL SUBUNIT FAMILY"/>
    <property type="match status" value="1"/>
</dbReference>